<dbReference type="GO" id="GO:0006355">
    <property type="term" value="P:regulation of DNA-templated transcription"/>
    <property type="evidence" value="ECO:0007669"/>
    <property type="project" value="InterPro"/>
</dbReference>
<protein>
    <recommendedName>
        <fullName evidence="2">KRAB domain-containing protein</fullName>
    </recommendedName>
</protein>
<feature type="domain" description="KRAB" evidence="2">
    <location>
        <begin position="11"/>
        <end position="82"/>
    </location>
</feature>
<evidence type="ECO:0000259" key="2">
    <source>
        <dbReference type="PROSITE" id="PS50805"/>
    </source>
</evidence>
<reference evidence="3" key="2">
    <citation type="submission" date="2025-09" db="UniProtKB">
        <authorList>
            <consortium name="Ensembl"/>
        </authorList>
    </citation>
    <scope>IDENTIFICATION</scope>
</reference>
<dbReference type="Proteomes" id="UP000694392">
    <property type="component" value="Unplaced"/>
</dbReference>
<dbReference type="Pfam" id="PF01352">
    <property type="entry name" value="KRAB"/>
    <property type="match status" value="1"/>
</dbReference>
<evidence type="ECO:0000313" key="4">
    <source>
        <dbReference type="Proteomes" id="UP000694392"/>
    </source>
</evidence>
<keyword evidence="4" id="KW-1185">Reference proteome</keyword>
<dbReference type="SMART" id="SM00349">
    <property type="entry name" value="KRAB"/>
    <property type="match status" value="1"/>
</dbReference>
<dbReference type="PROSITE" id="PS50805">
    <property type="entry name" value="KRAB"/>
    <property type="match status" value="1"/>
</dbReference>
<feature type="region of interest" description="Disordered" evidence="1">
    <location>
        <begin position="70"/>
        <end position="95"/>
    </location>
</feature>
<organism evidence="3 4">
    <name type="scientific">Sphenodon punctatus</name>
    <name type="common">Tuatara</name>
    <name type="synonym">Hatteria punctata</name>
    <dbReference type="NCBI Taxonomy" id="8508"/>
    <lineage>
        <taxon>Eukaryota</taxon>
        <taxon>Metazoa</taxon>
        <taxon>Chordata</taxon>
        <taxon>Craniata</taxon>
        <taxon>Vertebrata</taxon>
        <taxon>Euteleostomi</taxon>
        <taxon>Lepidosauria</taxon>
        <taxon>Sphenodontia</taxon>
        <taxon>Sphenodontidae</taxon>
        <taxon>Sphenodon</taxon>
    </lineage>
</organism>
<dbReference type="OMA" id="WDIMEEN"/>
<dbReference type="Ensembl" id="ENSSPUT00000003094.1">
    <property type="protein sequence ID" value="ENSSPUP00000002919.1"/>
    <property type="gene ID" value="ENSSPUG00000002269.1"/>
</dbReference>
<dbReference type="PANTHER" id="PTHR23232:SF156">
    <property type="entry name" value="KRAB DOMAIN-CONTAINING PROTEIN"/>
    <property type="match status" value="1"/>
</dbReference>
<dbReference type="CDD" id="cd07765">
    <property type="entry name" value="KRAB_A-box"/>
    <property type="match status" value="1"/>
</dbReference>
<accession>A0A8D0L2K0</accession>
<dbReference type="AlphaFoldDB" id="A0A8D0L2K0"/>
<reference evidence="3" key="1">
    <citation type="submission" date="2025-08" db="UniProtKB">
        <authorList>
            <consortium name="Ensembl"/>
        </authorList>
    </citation>
    <scope>IDENTIFICATION</scope>
</reference>
<dbReference type="InterPro" id="IPR036051">
    <property type="entry name" value="KRAB_dom_sf"/>
</dbReference>
<dbReference type="GeneTree" id="ENSGT01150000286941"/>
<evidence type="ECO:0000256" key="1">
    <source>
        <dbReference type="SAM" id="MobiDB-lite"/>
    </source>
</evidence>
<dbReference type="PANTHER" id="PTHR23232">
    <property type="entry name" value="KRAB DOMAIN C2H2 ZINC FINGER"/>
    <property type="match status" value="1"/>
</dbReference>
<evidence type="ECO:0000313" key="3">
    <source>
        <dbReference type="Ensembl" id="ENSSPUP00000002919.1"/>
    </source>
</evidence>
<dbReference type="InterPro" id="IPR050169">
    <property type="entry name" value="Krueppel_C2H2_ZnF"/>
</dbReference>
<dbReference type="InterPro" id="IPR001909">
    <property type="entry name" value="KRAB"/>
</dbReference>
<dbReference type="Gene3D" id="6.10.140.140">
    <property type="match status" value="1"/>
</dbReference>
<name>A0A8D0L2K0_SPHPU</name>
<proteinExistence type="predicted"/>
<dbReference type="SUPFAM" id="SSF109640">
    <property type="entry name" value="KRAB domain (Kruppel-associated box)"/>
    <property type="match status" value="1"/>
</dbReference>
<sequence length="95" mass="10543">MAAPEPAQGLMTFEDVAVYFTKGEWALLDPGQRALYWDIMEENYENMASLGFLIPEPDLISQLERGEEPWVQGSQGFKERKIPSDASSGALAASF</sequence>